<gene>
    <name evidence="7" type="ORF">HMPREF3200_01092</name>
</gene>
<accession>A0A133KE61</accession>
<evidence type="ECO:0000313" key="8">
    <source>
        <dbReference type="Proteomes" id="UP000070383"/>
    </source>
</evidence>
<feature type="domain" description="Amidohydrolase-related" evidence="6">
    <location>
        <begin position="59"/>
        <end position="445"/>
    </location>
</feature>
<dbReference type="SUPFAM" id="SSF51556">
    <property type="entry name" value="Metallo-dependent hydrolases"/>
    <property type="match status" value="1"/>
</dbReference>
<dbReference type="FunFam" id="3.20.20.140:FF:000174">
    <property type="entry name" value="Dihydropyrimidinase-related protein 2"/>
    <property type="match status" value="1"/>
</dbReference>
<comment type="similarity">
    <text evidence="2">Belongs to the metallo-dependent hydrolases superfamily. Hydantoinase/dihydropyrimidinase family.</text>
</comment>
<dbReference type="InterPro" id="IPR050378">
    <property type="entry name" value="Metallo-dep_Hydrolases_sf"/>
</dbReference>
<evidence type="ECO:0000256" key="3">
    <source>
        <dbReference type="ARBA" id="ARBA00022723"/>
    </source>
</evidence>
<proteinExistence type="inferred from homology"/>
<dbReference type="GO" id="GO:0005829">
    <property type="term" value="C:cytosol"/>
    <property type="evidence" value="ECO:0007669"/>
    <property type="project" value="TreeGrafter"/>
</dbReference>
<dbReference type="PANTHER" id="PTHR11647">
    <property type="entry name" value="HYDRANTOINASE/DIHYDROPYRIMIDINASE FAMILY MEMBER"/>
    <property type="match status" value="1"/>
</dbReference>
<comment type="cofactor">
    <cofactor evidence="1">
        <name>Zn(2+)</name>
        <dbReference type="ChEBI" id="CHEBI:29105"/>
    </cofactor>
</comment>
<dbReference type="NCBIfam" id="TIGR02033">
    <property type="entry name" value="D-hydantoinase"/>
    <property type="match status" value="1"/>
</dbReference>
<evidence type="ECO:0000256" key="5">
    <source>
        <dbReference type="PIRSR" id="PIRSR611778-50"/>
    </source>
</evidence>
<evidence type="ECO:0000259" key="6">
    <source>
        <dbReference type="Pfam" id="PF01979"/>
    </source>
</evidence>
<comment type="caution">
    <text evidence="7">The sequence shown here is derived from an EMBL/GenBank/DDBJ whole genome shotgun (WGS) entry which is preliminary data.</text>
</comment>
<feature type="modified residue" description="N6-carboxylysine" evidence="5">
    <location>
        <position position="160"/>
    </location>
</feature>
<dbReference type="InterPro" id="IPR011059">
    <property type="entry name" value="Metal-dep_hydrolase_composite"/>
</dbReference>
<dbReference type="SUPFAM" id="SSF51338">
    <property type="entry name" value="Composite domain of metallo-dependent hydrolases"/>
    <property type="match status" value="2"/>
</dbReference>
<comment type="PTM">
    <text evidence="5">Carbamylation allows a single lysine to coordinate two divalent metal cations.</text>
</comment>
<dbReference type="EMBL" id="LRPM01000041">
    <property type="protein sequence ID" value="KWZ77883.1"/>
    <property type="molecule type" value="Genomic_DNA"/>
</dbReference>
<dbReference type="PANTHER" id="PTHR11647:SF1">
    <property type="entry name" value="COLLAPSIN RESPONSE MEDIATOR PROTEIN"/>
    <property type="match status" value="1"/>
</dbReference>
<dbReference type="PATRIC" id="fig|33036.3.peg.1080"/>
<evidence type="ECO:0000256" key="2">
    <source>
        <dbReference type="ARBA" id="ARBA00008829"/>
    </source>
</evidence>
<dbReference type="GO" id="GO:0046872">
    <property type="term" value="F:metal ion binding"/>
    <property type="evidence" value="ECO:0007669"/>
    <property type="project" value="UniProtKB-KW"/>
</dbReference>
<dbReference type="Pfam" id="PF01979">
    <property type="entry name" value="Amidohydro_1"/>
    <property type="match status" value="1"/>
</dbReference>
<dbReference type="Proteomes" id="UP000070383">
    <property type="component" value="Unassembled WGS sequence"/>
</dbReference>
<dbReference type="Gene3D" id="3.20.20.140">
    <property type="entry name" value="Metal-dependent hydrolases"/>
    <property type="match status" value="1"/>
</dbReference>
<evidence type="ECO:0000256" key="1">
    <source>
        <dbReference type="ARBA" id="ARBA00001947"/>
    </source>
</evidence>
<dbReference type="Gene3D" id="2.30.40.10">
    <property type="entry name" value="Urease, subunit C, domain 1"/>
    <property type="match status" value="1"/>
</dbReference>
<evidence type="ECO:0000313" key="7">
    <source>
        <dbReference type="EMBL" id="KWZ77883.1"/>
    </source>
</evidence>
<name>A0A133KE61_9FIRM</name>
<dbReference type="GO" id="GO:0016812">
    <property type="term" value="F:hydrolase activity, acting on carbon-nitrogen (but not peptide) bonds, in cyclic amides"/>
    <property type="evidence" value="ECO:0007669"/>
    <property type="project" value="TreeGrafter"/>
</dbReference>
<dbReference type="AlphaFoldDB" id="A0A133KE61"/>
<sequence>MLHTINLGDKMSILLKNAQILCEDKFLKKDLYIEDETIAEIADCIDKRADREINCEGKLVLAGGVDVHTHLSLDLGKFVSIDDFYTGTRAASFGGTTSIVDHIAFGPKDSLVSDMIAKYHKMADGVCVIDYSFHGAIQKASDQILDELEKLYKEGIVSTKIYTTYGGKLEDDSMLKILKKAKETGTVVCVHCENDGMIKELRDEAQKAGKLSPIFHAKTRPAEAEAEAINRLIYLSELAGFPKLYIVHTSSALGLNEIRNARKRGVKNLYCETCTQYLTLTEEKYEEGGPSQGVKYICAPPLRKKSDLEALWEGVADGTVNVIATDHCPFFYEKEKLPYKDDFLNAPGGIPGIEERMEVILTEGVRRGISLKTLTELLSKNPAKIFGLSHKKGSIEVGKDADIAIFDEKSYIISQANRHSVCDYTTYEGFKSSYKLKLLIARGKVILDDDGYHAKKGQGRFIKRKFD</sequence>
<dbReference type="STRING" id="33036.HMPREF3200_01092"/>
<evidence type="ECO:0000256" key="4">
    <source>
        <dbReference type="ARBA" id="ARBA00022801"/>
    </source>
</evidence>
<organism evidence="7 8">
    <name type="scientific">Anaerococcus tetradius</name>
    <dbReference type="NCBI Taxonomy" id="33036"/>
    <lineage>
        <taxon>Bacteria</taxon>
        <taxon>Bacillati</taxon>
        <taxon>Bacillota</taxon>
        <taxon>Tissierellia</taxon>
        <taxon>Tissierellales</taxon>
        <taxon>Peptoniphilaceae</taxon>
        <taxon>Anaerococcus</taxon>
    </lineage>
</organism>
<dbReference type="InterPro" id="IPR011778">
    <property type="entry name" value="Hydantoinase/dihydroPyrase"/>
</dbReference>
<keyword evidence="4" id="KW-0378">Hydrolase</keyword>
<keyword evidence="8" id="KW-1185">Reference proteome</keyword>
<dbReference type="OrthoDB" id="9765462at2"/>
<protein>
    <submittedName>
        <fullName evidence="7">Dihydropyrimidinase</fullName>
    </submittedName>
</protein>
<dbReference type="InterPro" id="IPR032466">
    <property type="entry name" value="Metal_Hydrolase"/>
</dbReference>
<keyword evidence="3" id="KW-0479">Metal-binding</keyword>
<reference evidence="8" key="1">
    <citation type="submission" date="2016-01" db="EMBL/GenBank/DDBJ databases">
        <authorList>
            <person name="Mitreva M."/>
            <person name="Pepin K.H."/>
            <person name="Mihindukulasuriya K.A."/>
            <person name="Fulton R."/>
            <person name="Fronick C."/>
            <person name="O'Laughlin M."/>
            <person name="Miner T."/>
            <person name="Herter B."/>
            <person name="Rosa B.A."/>
            <person name="Cordes M."/>
            <person name="Tomlinson C."/>
            <person name="Wollam A."/>
            <person name="Palsikar V.B."/>
            <person name="Mardis E.R."/>
            <person name="Wilson R.K."/>
        </authorList>
    </citation>
    <scope>NUCLEOTIDE SEQUENCE [LARGE SCALE GENOMIC DNA]</scope>
    <source>
        <strain evidence="8">MJR8151</strain>
    </source>
</reference>
<dbReference type="InterPro" id="IPR006680">
    <property type="entry name" value="Amidohydro-rel"/>
</dbReference>